<reference evidence="1 2" key="1">
    <citation type="journal article" date="2021" name="ISME J.">
        <title>Genomic evolution of the class Acidithiobacillia: deep-branching Proteobacteria living in extreme acidic conditions.</title>
        <authorList>
            <person name="Moya-Beltran A."/>
            <person name="Beard S."/>
            <person name="Rojas-Villalobos C."/>
            <person name="Issotta F."/>
            <person name="Gallardo Y."/>
            <person name="Ulloa R."/>
            <person name="Giaveno A."/>
            <person name="Degli Esposti M."/>
            <person name="Johnson D.B."/>
            <person name="Quatrini R."/>
        </authorList>
    </citation>
    <scope>NUCLEOTIDE SEQUENCE [LARGE SCALE GENOMIC DNA]</scope>
    <source>
        <strain evidence="1 2">GG1-14</strain>
    </source>
</reference>
<dbReference type="EMBL" id="CP127526">
    <property type="protein sequence ID" value="XRI74685.1"/>
    <property type="molecule type" value="Genomic_DNA"/>
</dbReference>
<protein>
    <submittedName>
        <fullName evidence="1">Uncharacterized protein</fullName>
    </submittedName>
</protein>
<accession>A0ACD5HID6</accession>
<sequence>MNGTAENTAQGSFSDETNQVDLSGRWGSVLSGPYLAGEIDYGWSSVEAYRVIQLASAEEAVFRMAFKMALRQIEWVGGRMLWSGRALNWS</sequence>
<keyword evidence="2" id="KW-1185">Reference proteome</keyword>
<evidence type="ECO:0000313" key="1">
    <source>
        <dbReference type="EMBL" id="XRI74685.1"/>
    </source>
</evidence>
<proteinExistence type="predicted"/>
<organism evidence="1 2">
    <name type="scientific">Acidithiobacillus montserratensis</name>
    <dbReference type="NCBI Taxonomy" id="2729135"/>
    <lineage>
        <taxon>Bacteria</taxon>
        <taxon>Pseudomonadati</taxon>
        <taxon>Pseudomonadota</taxon>
        <taxon>Acidithiobacillia</taxon>
        <taxon>Acidithiobacillales</taxon>
        <taxon>Acidithiobacillaceae</taxon>
        <taxon>Acidithiobacillus</taxon>
    </lineage>
</organism>
<name>A0ACD5HID6_9PROT</name>
<dbReference type="Proteomes" id="UP001195965">
    <property type="component" value="Chromosome"/>
</dbReference>
<gene>
    <name evidence="1" type="ORF">HHS34_005685</name>
</gene>
<evidence type="ECO:0000313" key="2">
    <source>
        <dbReference type="Proteomes" id="UP001195965"/>
    </source>
</evidence>